<dbReference type="EMBL" id="SMMG02000007">
    <property type="protein sequence ID" value="KAA3467086.1"/>
    <property type="molecule type" value="Genomic_DNA"/>
</dbReference>
<reference evidence="1" key="1">
    <citation type="submission" date="2019-08" db="EMBL/GenBank/DDBJ databases">
        <authorList>
            <person name="Liu F."/>
        </authorList>
    </citation>
    <scope>NUCLEOTIDE SEQUENCE [LARGE SCALE GENOMIC DNA]</scope>
    <source>
        <strain evidence="1">PA1801</strain>
        <tissue evidence="1">Leaf</tissue>
    </source>
</reference>
<dbReference type="AlphaFoldDB" id="A0A5B6VDN3"/>
<gene>
    <name evidence="1" type="ORF">EPI10_002132</name>
</gene>
<evidence type="ECO:0000313" key="2">
    <source>
        <dbReference type="Proteomes" id="UP000325315"/>
    </source>
</evidence>
<proteinExistence type="predicted"/>
<dbReference type="OrthoDB" id="430315at2759"/>
<comment type="caution">
    <text evidence="1">The sequence shown here is derived from an EMBL/GenBank/DDBJ whole genome shotgun (WGS) entry which is preliminary data.</text>
</comment>
<keyword evidence="2" id="KW-1185">Reference proteome</keyword>
<accession>A0A5B6VDN3</accession>
<evidence type="ECO:0000313" key="1">
    <source>
        <dbReference type="EMBL" id="KAA3467086.1"/>
    </source>
</evidence>
<dbReference type="Proteomes" id="UP000325315">
    <property type="component" value="Unassembled WGS sequence"/>
</dbReference>
<organism evidence="1 2">
    <name type="scientific">Gossypium australe</name>
    <dbReference type="NCBI Taxonomy" id="47621"/>
    <lineage>
        <taxon>Eukaryota</taxon>
        <taxon>Viridiplantae</taxon>
        <taxon>Streptophyta</taxon>
        <taxon>Embryophyta</taxon>
        <taxon>Tracheophyta</taxon>
        <taxon>Spermatophyta</taxon>
        <taxon>Magnoliopsida</taxon>
        <taxon>eudicotyledons</taxon>
        <taxon>Gunneridae</taxon>
        <taxon>Pentapetalae</taxon>
        <taxon>rosids</taxon>
        <taxon>malvids</taxon>
        <taxon>Malvales</taxon>
        <taxon>Malvaceae</taxon>
        <taxon>Malvoideae</taxon>
        <taxon>Gossypium</taxon>
    </lineage>
</organism>
<protein>
    <submittedName>
        <fullName evidence="1">Thaumatin-like protein 1 isoform X1</fullName>
    </submittedName>
</protein>
<name>A0A5B6VDN3_9ROSI</name>
<sequence>MNDEKIIPLAAKKICSVPTLETQIDYSYSAQKNIKAPPPRRVKYQDSSLMKLFLCQKRQIPETSSSLWQIQASCHPPPPPLSLTSASDLLERHLQPLPDEIPTPTPSELPVNRQSSNLYNGQIEVYRFCPFPLRHLFDDVLILEVELSAQLVNSYLKTGRMVQI</sequence>